<dbReference type="EMBL" id="VOSB01000006">
    <property type="protein sequence ID" value="TXE18846.1"/>
    <property type="molecule type" value="Genomic_DNA"/>
</dbReference>
<accession>A0A5C7B8W6</accession>
<organism evidence="1 2">
    <name type="scientific">Psychroserpens burtonensis</name>
    <dbReference type="NCBI Taxonomy" id="49278"/>
    <lineage>
        <taxon>Bacteria</taxon>
        <taxon>Pseudomonadati</taxon>
        <taxon>Bacteroidota</taxon>
        <taxon>Flavobacteriia</taxon>
        <taxon>Flavobacteriales</taxon>
        <taxon>Flavobacteriaceae</taxon>
        <taxon>Psychroserpens</taxon>
    </lineage>
</organism>
<sequence length="357" mass="40846">MNFYKFSLLAILLFLNSCSYDQDDKLSAVLDISTVEVIRSDSDLYDNIKDITNDEDRPDESIACIDFIYPLTLFIFDDTDAYVSTNFIVNDEQFSTLLDNLDIDYSISISFPIKGTLESGEELIITTKEELKVAIGNCLNEEELVECNAFIQSCALKIGYSYNCENPYLGGYFYENDGFTTLSVGEELLFGSWSPLIIEDELHINISLINAAEIGEFFNFDWKVTYLDENSLLLTNDNRELVLHRRCDTDFEDCGNFIFEECELIEDEGISEFILDDYSECIYDTLELDDEFPIVFYNTIEDAQLETNAILSNDVYNNIDVNQTVYVRINEIPEVDDNGEAIEFYVVMITLASISCN</sequence>
<dbReference type="AlphaFoldDB" id="A0A5C7B8W6"/>
<comment type="caution">
    <text evidence="1">The sequence shown here is derived from an EMBL/GenBank/DDBJ whole genome shotgun (WGS) entry which is preliminary data.</text>
</comment>
<protein>
    <submittedName>
        <fullName evidence="1">Uncharacterized protein</fullName>
    </submittedName>
</protein>
<reference evidence="1 2" key="1">
    <citation type="submission" date="2019-08" db="EMBL/GenBank/DDBJ databases">
        <title>Genome of Psychroserpens burtonensis ACAM 167.</title>
        <authorList>
            <person name="Bowman J.P."/>
        </authorList>
    </citation>
    <scope>NUCLEOTIDE SEQUENCE [LARGE SCALE GENOMIC DNA]</scope>
    <source>
        <strain evidence="1 2">ACAM 167</strain>
    </source>
</reference>
<dbReference type="Proteomes" id="UP000321938">
    <property type="component" value="Unassembled WGS sequence"/>
</dbReference>
<dbReference type="RefSeq" id="WP_147231291.1">
    <property type="nucleotide sequence ID" value="NZ_VOSB01000006.1"/>
</dbReference>
<proteinExistence type="predicted"/>
<dbReference type="STRING" id="1123037.GCA_000425305_02707"/>
<dbReference type="OrthoDB" id="832379at2"/>
<keyword evidence="2" id="KW-1185">Reference proteome</keyword>
<gene>
    <name evidence="1" type="ORF">ES692_05180</name>
</gene>
<evidence type="ECO:0000313" key="1">
    <source>
        <dbReference type="EMBL" id="TXE18846.1"/>
    </source>
</evidence>
<evidence type="ECO:0000313" key="2">
    <source>
        <dbReference type="Proteomes" id="UP000321938"/>
    </source>
</evidence>
<name>A0A5C7B8W6_9FLAO</name>